<dbReference type="FunFam" id="3.30.200.20:FF:000049">
    <property type="entry name" value="cyclin-dependent kinase-like 1 isoform X1"/>
    <property type="match status" value="1"/>
</dbReference>
<evidence type="ECO:0000256" key="6">
    <source>
        <dbReference type="ARBA" id="ARBA00022840"/>
    </source>
</evidence>
<sequence>MQKYKVLGVVGEGAYGVVLKCCNKETGEVVAIKSFKWMSDSNRLEKTIAREVTYLKKLRHENIVWLIEAFKRKERLHLVFEFVDKNLMEIIEASPGGVDEETVRICMWQLVRALKHCHANRIVHRDIKPENLLLNPKTRALKLCDFGFARCMDAVTAVLTSYVATRWYRAPELLTGGLEYGAPVDLWAAGCIMGELIDQQPLFPGDSDIDQLYKIQLVLGPITEEQARALSVSPRYSHIKFPPLPPPEGLRNRYAGRFDRVALDFLQRLLTLEPQGRMTAAEALEHPYIRHLEHAAPRPAKGDTSACAELVQALQAGVGGVGGAQ</sequence>
<keyword evidence="6 9" id="KW-0067">ATP-binding</keyword>
<dbReference type="SMART" id="SM00220">
    <property type="entry name" value="S_TKc"/>
    <property type="match status" value="1"/>
</dbReference>
<evidence type="ECO:0000256" key="3">
    <source>
        <dbReference type="ARBA" id="ARBA00022679"/>
    </source>
</evidence>
<evidence type="ECO:0000256" key="1">
    <source>
        <dbReference type="ARBA" id="ARBA00012425"/>
    </source>
</evidence>
<dbReference type="Pfam" id="PF00069">
    <property type="entry name" value="Pkinase"/>
    <property type="match status" value="1"/>
</dbReference>
<comment type="similarity">
    <text evidence="10">Belongs to the protein kinase superfamily.</text>
</comment>
<dbReference type="FunFam" id="1.10.510.10:FF:000624">
    <property type="entry name" value="Mitogen-activated protein kinase"/>
    <property type="match status" value="1"/>
</dbReference>
<evidence type="ECO:0000256" key="8">
    <source>
        <dbReference type="ARBA" id="ARBA00048367"/>
    </source>
</evidence>
<keyword evidence="3" id="KW-0808">Transferase</keyword>
<comment type="catalytic activity">
    <reaction evidence="8">
        <text>L-seryl-[protein] + ATP = O-phospho-L-seryl-[protein] + ADP + H(+)</text>
        <dbReference type="Rhea" id="RHEA:17989"/>
        <dbReference type="Rhea" id="RHEA-COMP:9863"/>
        <dbReference type="Rhea" id="RHEA-COMP:11604"/>
        <dbReference type="ChEBI" id="CHEBI:15378"/>
        <dbReference type="ChEBI" id="CHEBI:29999"/>
        <dbReference type="ChEBI" id="CHEBI:30616"/>
        <dbReference type="ChEBI" id="CHEBI:83421"/>
        <dbReference type="ChEBI" id="CHEBI:456216"/>
        <dbReference type="EC" id="2.7.11.22"/>
    </reaction>
</comment>
<dbReference type="GO" id="GO:0004693">
    <property type="term" value="F:cyclin-dependent protein serine/threonine kinase activity"/>
    <property type="evidence" value="ECO:0007669"/>
    <property type="project" value="UniProtKB-EC"/>
</dbReference>
<dbReference type="Proteomes" id="UP000515125">
    <property type="component" value="Unplaced"/>
</dbReference>
<protein>
    <recommendedName>
        <fullName evidence="1">cyclin-dependent kinase</fullName>
        <ecNumber evidence="1">2.7.11.22</ecNumber>
    </recommendedName>
</protein>
<keyword evidence="12" id="KW-1185">Reference proteome</keyword>
<accession>A0A6P6RU27</accession>
<dbReference type="Gene3D" id="3.30.200.20">
    <property type="entry name" value="Phosphorylase Kinase, domain 1"/>
    <property type="match status" value="1"/>
</dbReference>
<evidence type="ECO:0000256" key="4">
    <source>
        <dbReference type="ARBA" id="ARBA00022741"/>
    </source>
</evidence>
<evidence type="ECO:0000256" key="2">
    <source>
        <dbReference type="ARBA" id="ARBA00022527"/>
    </source>
</evidence>
<dbReference type="AlphaFoldDB" id="A0A6P6RU27"/>
<dbReference type="GO" id="GO:0005524">
    <property type="term" value="F:ATP binding"/>
    <property type="evidence" value="ECO:0007669"/>
    <property type="project" value="UniProtKB-UniRule"/>
</dbReference>
<dbReference type="InterPro" id="IPR017441">
    <property type="entry name" value="Protein_kinase_ATP_BS"/>
</dbReference>
<dbReference type="RefSeq" id="XP_026191336.1">
    <property type="nucleotide sequence ID" value="XM_026335551.1"/>
</dbReference>
<feature type="domain" description="Protein kinase" evidence="11">
    <location>
        <begin position="4"/>
        <end position="289"/>
    </location>
</feature>
<evidence type="ECO:0000259" key="11">
    <source>
        <dbReference type="PROSITE" id="PS50011"/>
    </source>
</evidence>
<dbReference type="PROSITE" id="PS00108">
    <property type="entry name" value="PROTEIN_KINASE_ST"/>
    <property type="match status" value="1"/>
</dbReference>
<evidence type="ECO:0000313" key="13">
    <source>
        <dbReference type="RefSeq" id="XP_026191336.1"/>
    </source>
</evidence>
<evidence type="ECO:0000256" key="10">
    <source>
        <dbReference type="RuleBase" id="RU000304"/>
    </source>
</evidence>
<proteinExistence type="inferred from homology"/>
<dbReference type="PROSITE" id="PS50011">
    <property type="entry name" value="PROTEIN_KINASE_DOM"/>
    <property type="match status" value="1"/>
</dbReference>
<dbReference type="Gene3D" id="1.10.510.10">
    <property type="entry name" value="Transferase(Phosphotransferase) domain 1"/>
    <property type="match status" value="1"/>
</dbReference>
<dbReference type="InterPro" id="IPR011009">
    <property type="entry name" value="Kinase-like_dom_sf"/>
</dbReference>
<keyword evidence="2 10" id="KW-0723">Serine/threonine-protein kinase</keyword>
<comment type="catalytic activity">
    <reaction evidence="7">
        <text>L-threonyl-[protein] + ATP = O-phospho-L-threonyl-[protein] + ADP + H(+)</text>
        <dbReference type="Rhea" id="RHEA:46608"/>
        <dbReference type="Rhea" id="RHEA-COMP:11060"/>
        <dbReference type="Rhea" id="RHEA-COMP:11605"/>
        <dbReference type="ChEBI" id="CHEBI:15378"/>
        <dbReference type="ChEBI" id="CHEBI:30013"/>
        <dbReference type="ChEBI" id="CHEBI:30616"/>
        <dbReference type="ChEBI" id="CHEBI:61977"/>
        <dbReference type="ChEBI" id="CHEBI:456216"/>
        <dbReference type="EC" id="2.7.11.22"/>
    </reaction>
</comment>
<dbReference type="PROSITE" id="PS00107">
    <property type="entry name" value="PROTEIN_KINASE_ATP"/>
    <property type="match status" value="1"/>
</dbReference>
<keyword evidence="5" id="KW-0418">Kinase</keyword>
<evidence type="ECO:0000256" key="9">
    <source>
        <dbReference type="PROSITE-ProRule" id="PRU10141"/>
    </source>
</evidence>
<dbReference type="InterPro" id="IPR050117">
    <property type="entry name" value="MAPK"/>
</dbReference>
<gene>
    <name evidence="13" type="primary">LOC113146883</name>
</gene>
<name>A0A6P6RU27_9EIME</name>
<dbReference type="OrthoDB" id="548217at2759"/>
<dbReference type="InterPro" id="IPR000719">
    <property type="entry name" value="Prot_kinase_dom"/>
</dbReference>
<keyword evidence="4 9" id="KW-0547">Nucleotide-binding</keyword>
<evidence type="ECO:0000256" key="7">
    <source>
        <dbReference type="ARBA" id="ARBA00047811"/>
    </source>
</evidence>
<dbReference type="SUPFAM" id="SSF56112">
    <property type="entry name" value="Protein kinase-like (PK-like)"/>
    <property type="match status" value="1"/>
</dbReference>
<dbReference type="EC" id="2.7.11.22" evidence="1"/>
<dbReference type="InterPro" id="IPR008271">
    <property type="entry name" value="Ser/Thr_kinase_AS"/>
</dbReference>
<reference evidence="13" key="1">
    <citation type="submission" date="2025-08" db="UniProtKB">
        <authorList>
            <consortium name="RefSeq"/>
        </authorList>
    </citation>
    <scope>IDENTIFICATION</scope>
</reference>
<evidence type="ECO:0000313" key="12">
    <source>
        <dbReference type="Proteomes" id="UP000515125"/>
    </source>
</evidence>
<dbReference type="GeneID" id="113146883"/>
<feature type="binding site" evidence="9">
    <location>
        <position position="33"/>
    </location>
    <ligand>
        <name>ATP</name>
        <dbReference type="ChEBI" id="CHEBI:30616"/>
    </ligand>
</feature>
<evidence type="ECO:0000256" key="5">
    <source>
        <dbReference type="ARBA" id="ARBA00022777"/>
    </source>
</evidence>
<dbReference type="PANTHER" id="PTHR24055">
    <property type="entry name" value="MITOGEN-ACTIVATED PROTEIN KINASE"/>
    <property type="match status" value="1"/>
</dbReference>
<organism evidence="12 13">
    <name type="scientific">Cyclospora cayetanensis</name>
    <dbReference type="NCBI Taxonomy" id="88456"/>
    <lineage>
        <taxon>Eukaryota</taxon>
        <taxon>Sar</taxon>
        <taxon>Alveolata</taxon>
        <taxon>Apicomplexa</taxon>
        <taxon>Conoidasida</taxon>
        <taxon>Coccidia</taxon>
        <taxon>Eucoccidiorida</taxon>
        <taxon>Eimeriorina</taxon>
        <taxon>Eimeriidae</taxon>
        <taxon>Cyclospora</taxon>
    </lineage>
</organism>